<dbReference type="SMR" id="A0A1I7S916"/>
<feature type="compositionally biased region" description="Basic and acidic residues" evidence="2">
    <location>
        <begin position="257"/>
        <end position="271"/>
    </location>
</feature>
<reference evidence="3" key="2">
    <citation type="submission" date="2020-09" db="EMBL/GenBank/DDBJ databases">
        <authorList>
            <person name="Kikuchi T."/>
        </authorList>
    </citation>
    <scope>NUCLEOTIDE SEQUENCE</scope>
    <source>
        <strain evidence="3">Ka4C1</strain>
    </source>
</reference>
<proteinExistence type="predicted"/>
<feature type="region of interest" description="Disordered" evidence="2">
    <location>
        <begin position="1170"/>
        <end position="1203"/>
    </location>
</feature>
<feature type="region of interest" description="Disordered" evidence="2">
    <location>
        <begin position="80"/>
        <end position="123"/>
    </location>
</feature>
<dbReference type="Proteomes" id="UP000095284">
    <property type="component" value="Unplaced"/>
</dbReference>
<feature type="compositionally biased region" description="Polar residues" evidence="2">
    <location>
        <begin position="144"/>
        <end position="154"/>
    </location>
</feature>
<dbReference type="EMBL" id="CAJFCV020000001">
    <property type="protein sequence ID" value="CAG9086142.1"/>
    <property type="molecule type" value="Genomic_DNA"/>
</dbReference>
<evidence type="ECO:0000313" key="3">
    <source>
        <dbReference type="EMBL" id="CAD5210306.1"/>
    </source>
</evidence>
<feature type="compositionally biased region" description="Basic and acidic residues" evidence="2">
    <location>
        <begin position="605"/>
        <end position="615"/>
    </location>
</feature>
<feature type="region of interest" description="Disordered" evidence="2">
    <location>
        <begin position="144"/>
        <end position="171"/>
    </location>
</feature>
<feature type="region of interest" description="Disordered" evidence="2">
    <location>
        <begin position="755"/>
        <end position="860"/>
    </location>
</feature>
<name>A0A1I7S916_BURXY</name>
<protein>
    <submittedName>
        <fullName evidence="3">(pine wood nematode) hypothetical protein</fullName>
    </submittedName>
</protein>
<evidence type="ECO:0000313" key="4">
    <source>
        <dbReference type="Proteomes" id="UP000095284"/>
    </source>
</evidence>
<feature type="compositionally biased region" description="Basic and acidic residues" evidence="2">
    <location>
        <begin position="525"/>
        <end position="591"/>
    </location>
</feature>
<feature type="compositionally biased region" description="Polar residues" evidence="2">
    <location>
        <begin position="1"/>
        <end position="12"/>
    </location>
</feature>
<feature type="compositionally biased region" description="Basic and acidic residues" evidence="2">
    <location>
        <begin position="304"/>
        <end position="314"/>
    </location>
</feature>
<feature type="region of interest" description="Disordered" evidence="2">
    <location>
        <begin position="1"/>
        <end position="38"/>
    </location>
</feature>
<evidence type="ECO:0000256" key="2">
    <source>
        <dbReference type="SAM" id="MobiDB-lite"/>
    </source>
</evidence>
<keyword evidence="5" id="KW-1185">Reference proteome</keyword>
<dbReference type="OrthoDB" id="5874817at2759"/>
<feature type="compositionally biased region" description="Basic and acidic residues" evidence="2">
    <location>
        <begin position="1005"/>
        <end position="1020"/>
    </location>
</feature>
<accession>A0A1I7S916</accession>
<feature type="compositionally biased region" description="Low complexity" evidence="2">
    <location>
        <begin position="658"/>
        <end position="667"/>
    </location>
</feature>
<feature type="compositionally biased region" description="Polar residues" evidence="2">
    <location>
        <begin position="93"/>
        <end position="113"/>
    </location>
</feature>
<dbReference type="EMBL" id="CAJFDI010000001">
    <property type="protein sequence ID" value="CAD5210306.1"/>
    <property type="molecule type" value="Genomic_DNA"/>
</dbReference>
<feature type="compositionally biased region" description="Polar residues" evidence="2">
    <location>
        <begin position="332"/>
        <end position="351"/>
    </location>
</feature>
<dbReference type="WBParaSite" id="BXY_0951100.1">
    <property type="protein sequence ID" value="BXY_0951100.1"/>
    <property type="gene ID" value="BXY_0951100"/>
</dbReference>
<feature type="compositionally biased region" description="Polar residues" evidence="2">
    <location>
        <begin position="315"/>
        <end position="324"/>
    </location>
</feature>
<feature type="region of interest" description="Disordered" evidence="2">
    <location>
        <begin position="918"/>
        <end position="956"/>
    </location>
</feature>
<keyword evidence="1" id="KW-0175">Coiled coil</keyword>
<dbReference type="Proteomes" id="UP000659654">
    <property type="component" value="Unassembled WGS sequence"/>
</dbReference>
<evidence type="ECO:0000256" key="1">
    <source>
        <dbReference type="SAM" id="Coils"/>
    </source>
</evidence>
<feature type="compositionally biased region" description="Basic and acidic residues" evidence="2">
    <location>
        <begin position="286"/>
        <end position="295"/>
    </location>
</feature>
<evidence type="ECO:0000313" key="5">
    <source>
        <dbReference type="Proteomes" id="UP000659654"/>
    </source>
</evidence>
<evidence type="ECO:0000313" key="6">
    <source>
        <dbReference type="WBParaSite" id="BXY_0951100.1"/>
    </source>
</evidence>
<feature type="compositionally biased region" description="Low complexity" evidence="2">
    <location>
        <begin position="636"/>
        <end position="649"/>
    </location>
</feature>
<feature type="compositionally biased region" description="Acidic residues" evidence="2">
    <location>
        <begin position="755"/>
        <end position="783"/>
    </location>
</feature>
<gene>
    <name evidence="3" type="ORF">BXYJ_LOCUS1869</name>
</gene>
<feature type="region of interest" description="Disordered" evidence="2">
    <location>
        <begin position="230"/>
        <end position="360"/>
    </location>
</feature>
<reference evidence="6" key="1">
    <citation type="submission" date="2016-11" db="UniProtKB">
        <authorList>
            <consortium name="WormBaseParasite"/>
        </authorList>
    </citation>
    <scope>IDENTIFICATION</scope>
</reference>
<dbReference type="eggNOG" id="ENOG502S8RK">
    <property type="taxonomic scope" value="Eukaryota"/>
</dbReference>
<feature type="compositionally biased region" description="Polar residues" evidence="2">
    <location>
        <begin position="25"/>
        <end position="38"/>
    </location>
</feature>
<sequence length="1350" mass="154732">MSSSFSSTLPRNSSAYGSRSSLSSLGKNPVSSPLGSSRFASTYTSRKTFSLGSDMSKSLTETKSFPSSSYNLNNISSSTYGSISSYKRDTPTSRDATNVTRTPSEYSSTYSLRDSTKDVRRDTTLTRSRDFSVNRSLGTRDYSTTRSLNKNISPSREPLQKEIGSRDASIMGRSLSQLDKTFRSINNPPSLTQSMTSYSTTNKNDMFVHKTQPKLRVSFADLRSDDKMFRSHREERVSPSRNYHNRGSEDNLTSILKETKVDYSRRNEEHYSGSSDNLKSILKGPENQRTEEKRGFRSSAAFDIKPDEKNDYKSNTRLRFNTPDQDPDSGGVYSSTQSLNAARNSGINTDFSGKRLPENKEERKEYLRSLKEQLLHRDSDIKNSISIADSYKHTRSPSPQRTTFRKIEFKEENAKLTRTLINPASTLERISIILPIGNVAHIKRTMNEVKKSPVSRTPVIDSLPTVPIQIPMKKPAGPSPLQKILRMADFNQKNFQQRVKEVEEKKKKEEQRKIEEEKIRKSKEEEMTKIKEREERQRKSEELEKKKKEDEEIRKIKEREETQRKREEEFLKKKKEELVKKKEKERQKMGDIKLPPPNPAMAPDYTKHNKDDIKKSLKATSTISASTESNKPTKHTSTTASNKSSNNRSFQTTRENSKGGSSKSSRSSPEENQEEDHIPSRIVLSDKFSAKLSEILQSQMQKSYHGAEIERPQLPRLGSLPPPILLITSPSAPASPVSPILSRPFNLFKMSNQISDEECSGESDYEYEEYDEWETEDDEEEDGQANASITITLGDEAMDPNSLHPKDTRSLRSTSPEDFDITLPPVEKKEPRRRMSTLPPPPIFTASVTCDGMNWEKDGSEVSDEDYYASAASRMENPSSLGVYLTPEPYSLSSDGEYDGNVDVGCVLTLVDRAAMADSEECSGESDYTYEDEEIWTEEECSEEESEQISDEEEVDATFVIPLPVEEKEPSVIELERREVKKQSEVQLPDKSSIRKAPENMTPEEQQRVEKEKKDLERLNRSSNKISSIRDRFKEITPPKEEKITYKRSSRLEMREEIRPKKTYKVIKPVINDEFDRQMAELREQMKNKETKLRGEFKDLSQGINTRQHDLNLKLKEEKHKEVIEKASESFKSAEDQKKKWIQQFKTGTDKSEITKTVISGEKEVVIEPEPRKFTKRVRKPKTDEGDKPIPPTPAEPMTDKRSELSVAQKKILLENKNDNVIVIPTKERRKSIPNSRRKTRELINLAGEDENGNKIVKAKKSRKRRHQIPKNRFTRKPFDIDDFLGLAAFSDDFDKMDEHFSLDVSISGKFDLDKKRKIGPQKVWISQLMDIDKLYRPAEIRDIKLDAFA</sequence>
<feature type="coiled-coil region" evidence="1">
    <location>
        <begin position="1072"/>
        <end position="1144"/>
    </location>
</feature>
<feature type="compositionally biased region" description="Polar residues" evidence="2">
    <location>
        <begin position="618"/>
        <end position="630"/>
    </location>
</feature>
<feature type="region of interest" description="Disordered" evidence="2">
    <location>
        <begin position="525"/>
        <end position="683"/>
    </location>
</feature>
<feature type="region of interest" description="Disordered" evidence="2">
    <location>
        <begin position="980"/>
        <end position="1024"/>
    </location>
</feature>
<organism evidence="4 6">
    <name type="scientific">Bursaphelenchus xylophilus</name>
    <name type="common">Pinewood nematode worm</name>
    <name type="synonym">Aphelenchoides xylophilus</name>
    <dbReference type="NCBI Taxonomy" id="6326"/>
    <lineage>
        <taxon>Eukaryota</taxon>
        <taxon>Metazoa</taxon>
        <taxon>Ecdysozoa</taxon>
        <taxon>Nematoda</taxon>
        <taxon>Chromadorea</taxon>
        <taxon>Rhabditida</taxon>
        <taxon>Tylenchina</taxon>
        <taxon>Tylenchomorpha</taxon>
        <taxon>Aphelenchoidea</taxon>
        <taxon>Aphelenchoididae</taxon>
        <taxon>Bursaphelenchus</taxon>
    </lineage>
</organism>
<dbReference type="Proteomes" id="UP000582659">
    <property type="component" value="Unassembled WGS sequence"/>
</dbReference>
<feature type="compositionally biased region" description="Low complexity" evidence="2">
    <location>
        <begin position="13"/>
        <end position="24"/>
    </location>
</feature>
<feature type="compositionally biased region" description="Basic and acidic residues" evidence="2">
    <location>
        <begin position="114"/>
        <end position="123"/>
    </location>
</feature>